<dbReference type="EMBL" id="BDDD01000116">
    <property type="protein sequence ID" value="GAV59524.1"/>
    <property type="molecule type" value="Genomic_DNA"/>
</dbReference>
<comment type="caution">
    <text evidence="2">The sequence shown here is derived from an EMBL/GenBank/DDBJ whole genome shotgun (WGS) entry which is preliminary data.</text>
</comment>
<feature type="transmembrane region" description="Helical" evidence="1">
    <location>
        <begin position="90"/>
        <end position="111"/>
    </location>
</feature>
<dbReference type="AlphaFoldDB" id="A0A1Q3AV55"/>
<protein>
    <submittedName>
        <fullName evidence="2">Uncharacterized protein</fullName>
    </submittedName>
</protein>
<evidence type="ECO:0000313" key="2">
    <source>
        <dbReference type="EMBL" id="GAV59524.1"/>
    </source>
</evidence>
<keyword evidence="1" id="KW-1133">Transmembrane helix</keyword>
<feature type="transmembrane region" description="Helical" evidence="1">
    <location>
        <begin position="6"/>
        <end position="26"/>
    </location>
</feature>
<organism evidence="2 3">
    <name type="scientific">Cephalotus follicularis</name>
    <name type="common">Albany pitcher plant</name>
    <dbReference type="NCBI Taxonomy" id="3775"/>
    <lineage>
        <taxon>Eukaryota</taxon>
        <taxon>Viridiplantae</taxon>
        <taxon>Streptophyta</taxon>
        <taxon>Embryophyta</taxon>
        <taxon>Tracheophyta</taxon>
        <taxon>Spermatophyta</taxon>
        <taxon>Magnoliopsida</taxon>
        <taxon>eudicotyledons</taxon>
        <taxon>Gunneridae</taxon>
        <taxon>Pentapetalae</taxon>
        <taxon>rosids</taxon>
        <taxon>fabids</taxon>
        <taxon>Oxalidales</taxon>
        <taxon>Cephalotaceae</taxon>
        <taxon>Cephalotus</taxon>
    </lineage>
</organism>
<feature type="non-terminal residue" evidence="2">
    <location>
        <position position="1"/>
    </location>
</feature>
<name>A0A1Q3AV55_CEPFO</name>
<keyword evidence="1" id="KW-0812">Transmembrane</keyword>
<dbReference type="OrthoDB" id="1106772at2759"/>
<reference evidence="3" key="1">
    <citation type="submission" date="2016-04" db="EMBL/GenBank/DDBJ databases">
        <title>Cephalotus genome sequencing.</title>
        <authorList>
            <person name="Fukushima K."/>
            <person name="Hasebe M."/>
            <person name="Fang X."/>
        </authorList>
    </citation>
    <scope>NUCLEOTIDE SEQUENCE [LARGE SCALE GENOMIC DNA]</scope>
    <source>
        <strain evidence="3">cv. St1</strain>
    </source>
</reference>
<evidence type="ECO:0000256" key="1">
    <source>
        <dbReference type="SAM" id="Phobius"/>
    </source>
</evidence>
<keyword evidence="3" id="KW-1185">Reference proteome</keyword>
<dbReference type="FunCoup" id="A0A1Q3AV55">
    <property type="interactions" value="3"/>
</dbReference>
<proteinExistence type="predicted"/>
<dbReference type="InParanoid" id="A0A1Q3AV55"/>
<gene>
    <name evidence="2" type="ORF">CFOL_v3_03055</name>
</gene>
<keyword evidence="1" id="KW-0472">Membrane</keyword>
<dbReference type="Proteomes" id="UP000187406">
    <property type="component" value="Unassembled WGS sequence"/>
</dbReference>
<sequence length="113" mass="11747">IMATTITHLSVAIPMVIFLANLHILCSSSEPTIAASPAVLPYVTAPNMSLFFPSSPLWPPSSAAPLNSKAFAPVPSSGEFIGKSSRRVKWGGGMAMYGVALGTLSLLGLLFSL</sequence>
<evidence type="ECO:0000313" key="3">
    <source>
        <dbReference type="Proteomes" id="UP000187406"/>
    </source>
</evidence>
<accession>A0A1Q3AV55</accession>